<dbReference type="Proteomes" id="UP000274822">
    <property type="component" value="Unassembled WGS sequence"/>
</dbReference>
<keyword evidence="2" id="KW-1185">Reference proteome</keyword>
<accession>A0A433QZ83</accession>
<dbReference type="AlphaFoldDB" id="A0A433QZ83"/>
<proteinExistence type="predicted"/>
<comment type="caution">
    <text evidence="1">The sequence shown here is derived from an EMBL/GenBank/DDBJ whole genome shotgun (WGS) entry which is preliminary data.</text>
</comment>
<reference evidence="1 2" key="1">
    <citation type="journal article" date="2018" name="New Phytol.">
        <title>Phylogenomics of Endogonaceae and evolution of mycorrhizas within Mucoromycota.</title>
        <authorList>
            <person name="Chang Y."/>
            <person name="Desiro A."/>
            <person name="Na H."/>
            <person name="Sandor L."/>
            <person name="Lipzen A."/>
            <person name="Clum A."/>
            <person name="Barry K."/>
            <person name="Grigoriev I.V."/>
            <person name="Martin F.M."/>
            <person name="Stajich J.E."/>
            <person name="Smith M.E."/>
            <person name="Bonito G."/>
            <person name="Spatafora J.W."/>
        </authorList>
    </citation>
    <scope>NUCLEOTIDE SEQUENCE [LARGE SCALE GENOMIC DNA]</scope>
    <source>
        <strain evidence="1 2">AD002</strain>
    </source>
</reference>
<organism evidence="1 2">
    <name type="scientific">Jimgerdemannia flammicorona</name>
    <dbReference type="NCBI Taxonomy" id="994334"/>
    <lineage>
        <taxon>Eukaryota</taxon>
        <taxon>Fungi</taxon>
        <taxon>Fungi incertae sedis</taxon>
        <taxon>Mucoromycota</taxon>
        <taxon>Mucoromycotina</taxon>
        <taxon>Endogonomycetes</taxon>
        <taxon>Endogonales</taxon>
        <taxon>Endogonaceae</taxon>
        <taxon>Jimgerdemannia</taxon>
    </lineage>
</organism>
<evidence type="ECO:0000313" key="1">
    <source>
        <dbReference type="EMBL" id="RUS35045.1"/>
    </source>
</evidence>
<name>A0A433QZ83_9FUNG</name>
<evidence type="ECO:0000313" key="2">
    <source>
        <dbReference type="Proteomes" id="UP000274822"/>
    </source>
</evidence>
<dbReference type="EMBL" id="RBNJ01000238">
    <property type="protein sequence ID" value="RUS35045.1"/>
    <property type="molecule type" value="Genomic_DNA"/>
</dbReference>
<gene>
    <name evidence="1" type="ORF">BC938DRAFT_476461</name>
</gene>
<protein>
    <submittedName>
        <fullName evidence="1">Uncharacterized protein</fullName>
    </submittedName>
</protein>
<sequence>MFLEMAEKQLTAAGKNIGGYKTDAPFAVQSSASPEKPNLRELQAYLLRLNLKRRLGNLQRVYSKKGDILWVCEAHVDRSLINEGVQILQQIFASSVKPNVEFDGAARELKLLFSSLKPRIVSYSDTENEVIVCYVT</sequence>